<dbReference type="OrthoDB" id="2617204at2759"/>
<protein>
    <submittedName>
        <fullName evidence="2">Uncharacterized protein</fullName>
    </submittedName>
</protein>
<evidence type="ECO:0000313" key="2">
    <source>
        <dbReference type="EMBL" id="KAG1805035.1"/>
    </source>
</evidence>
<evidence type="ECO:0000256" key="1">
    <source>
        <dbReference type="SAM" id="MobiDB-lite"/>
    </source>
</evidence>
<evidence type="ECO:0000313" key="3">
    <source>
        <dbReference type="Proteomes" id="UP000719766"/>
    </source>
</evidence>
<dbReference type="RefSeq" id="XP_041166650.1">
    <property type="nucleotide sequence ID" value="XM_041299606.1"/>
</dbReference>
<dbReference type="EMBL" id="JABBWE010000003">
    <property type="protein sequence ID" value="KAG1805035.1"/>
    <property type="molecule type" value="Genomic_DNA"/>
</dbReference>
<comment type="caution">
    <text evidence="2">The sequence shown here is derived from an EMBL/GenBank/DDBJ whole genome shotgun (WGS) entry which is preliminary data.</text>
</comment>
<dbReference type="Proteomes" id="UP000719766">
    <property type="component" value="Unassembled WGS sequence"/>
</dbReference>
<sequence>MPSTYSCNDNRDSLAAPQWNTNNGSTTEYNLALKFPTDYQRIDDPLTERDQVYELCFNGYFNEIGSMLTNIYAMECKQMFGHISRTLERASTTPDGMWPPEYSTDKTTATGSKHHDPHNCGWNDPSSGEMAEDPYNCGWGQTIVQSGILQSGESPTDPYDCSSDDLMDDQGVLQSGGSLADVYDCGWDDPMDDQGILQSGESEANADDCIWHSLMLHEPIVVCVAKSVEDPYDVGWDNDMNGTVASLDVMEGYCGMDASQDERSVGKDPYDCGWDAPEVGGQIVTGGDTANQFAYCSAEADQWPSSLPENELNVFEYAEHSMQCTIQILQNKRDDNFDLNGNTMVPPAGHVCDPMSTPTCITTQGCMKKYSEATNRVTELGNEVATVHRLLNVYCRIMTQLDSMIAHCKQE</sequence>
<accession>A0A9P7J6J6</accession>
<proteinExistence type="predicted"/>
<feature type="region of interest" description="Disordered" evidence="1">
    <location>
        <begin position="1"/>
        <end position="21"/>
    </location>
</feature>
<reference evidence="2" key="1">
    <citation type="journal article" date="2020" name="New Phytol.">
        <title>Comparative genomics reveals dynamic genome evolution in host specialist ectomycorrhizal fungi.</title>
        <authorList>
            <person name="Lofgren L.A."/>
            <person name="Nguyen N.H."/>
            <person name="Vilgalys R."/>
            <person name="Ruytinx J."/>
            <person name="Liao H.L."/>
            <person name="Branco S."/>
            <person name="Kuo A."/>
            <person name="LaButti K."/>
            <person name="Lipzen A."/>
            <person name="Andreopoulos W."/>
            <person name="Pangilinan J."/>
            <person name="Riley R."/>
            <person name="Hundley H."/>
            <person name="Na H."/>
            <person name="Barry K."/>
            <person name="Grigoriev I.V."/>
            <person name="Stajich J.E."/>
            <person name="Kennedy P.G."/>
        </authorList>
    </citation>
    <scope>NUCLEOTIDE SEQUENCE</scope>
    <source>
        <strain evidence="2">S12</strain>
    </source>
</reference>
<keyword evidence="3" id="KW-1185">Reference proteome</keyword>
<dbReference type="AlphaFoldDB" id="A0A9P7J6J6"/>
<organism evidence="2 3">
    <name type="scientific">Suillus plorans</name>
    <dbReference type="NCBI Taxonomy" id="116603"/>
    <lineage>
        <taxon>Eukaryota</taxon>
        <taxon>Fungi</taxon>
        <taxon>Dikarya</taxon>
        <taxon>Basidiomycota</taxon>
        <taxon>Agaricomycotina</taxon>
        <taxon>Agaricomycetes</taxon>
        <taxon>Agaricomycetidae</taxon>
        <taxon>Boletales</taxon>
        <taxon>Suillineae</taxon>
        <taxon>Suillaceae</taxon>
        <taxon>Suillus</taxon>
    </lineage>
</organism>
<dbReference type="GeneID" id="64593370"/>
<name>A0A9P7J6J6_9AGAM</name>
<gene>
    <name evidence="2" type="ORF">HD556DRAFT_1303537</name>
</gene>